<comment type="caution">
    <text evidence="1">The sequence shown here is derived from an EMBL/GenBank/DDBJ whole genome shotgun (WGS) entry which is preliminary data.</text>
</comment>
<proteinExistence type="predicted"/>
<dbReference type="Proteomes" id="UP000003639">
    <property type="component" value="Unassembled WGS sequence"/>
</dbReference>
<keyword evidence="2" id="KW-1185">Reference proteome</keyword>
<reference evidence="1 2" key="1">
    <citation type="submission" date="2007-04" db="EMBL/GenBank/DDBJ databases">
        <authorList>
            <person name="Fulton L."/>
            <person name="Clifton S."/>
            <person name="Fulton B."/>
            <person name="Xu J."/>
            <person name="Minx P."/>
            <person name="Pepin K.H."/>
            <person name="Johnson M."/>
            <person name="Thiruvilangam P."/>
            <person name="Bhonagiri V."/>
            <person name="Nash W.E."/>
            <person name="Mardis E.R."/>
            <person name="Wilson R.K."/>
        </authorList>
    </citation>
    <scope>NUCLEOTIDE SEQUENCE [LARGE SCALE GENOMIC DNA]</scope>
    <source>
        <strain evidence="1 2">ATCC 29799</strain>
    </source>
</reference>
<organism evidence="1 2">
    <name type="scientific">Pseudoflavonifractor capillosus ATCC 29799</name>
    <dbReference type="NCBI Taxonomy" id="411467"/>
    <lineage>
        <taxon>Bacteria</taxon>
        <taxon>Bacillati</taxon>
        <taxon>Bacillota</taxon>
        <taxon>Clostridia</taxon>
        <taxon>Eubacteriales</taxon>
        <taxon>Oscillospiraceae</taxon>
        <taxon>Pseudoflavonifractor</taxon>
    </lineage>
</organism>
<gene>
    <name evidence="1" type="ORF">BACCAP_02075</name>
</gene>
<reference evidence="1 2" key="2">
    <citation type="submission" date="2007-06" db="EMBL/GenBank/DDBJ databases">
        <title>Draft genome sequence of Pseudoflavonifractor capillosus ATCC 29799.</title>
        <authorList>
            <person name="Sudarsanam P."/>
            <person name="Ley R."/>
            <person name="Guruge J."/>
            <person name="Turnbaugh P.J."/>
            <person name="Mahowald M."/>
            <person name="Liep D."/>
            <person name="Gordon J."/>
        </authorList>
    </citation>
    <scope>NUCLEOTIDE SEQUENCE [LARGE SCALE GENOMIC DNA]</scope>
    <source>
        <strain evidence="1 2">ATCC 29799</strain>
    </source>
</reference>
<protein>
    <submittedName>
        <fullName evidence="1">Uncharacterized protein</fullName>
    </submittedName>
</protein>
<evidence type="ECO:0000313" key="2">
    <source>
        <dbReference type="Proteomes" id="UP000003639"/>
    </source>
</evidence>
<dbReference type="STRING" id="411467.BACCAP_02075"/>
<evidence type="ECO:0000313" key="1">
    <source>
        <dbReference type="EMBL" id="EDN00241.1"/>
    </source>
</evidence>
<dbReference type="AlphaFoldDB" id="A6NV40"/>
<name>A6NV40_9FIRM</name>
<dbReference type="EMBL" id="AAXG02000012">
    <property type="protein sequence ID" value="EDN00241.1"/>
    <property type="molecule type" value="Genomic_DNA"/>
</dbReference>
<sequence length="58" mass="6547">MLSAFVVPGTVTVSDIIVQNQPVCKPADFFFYSETFFNLRRFILVSLPELVLNQPAPE</sequence>
<accession>A6NV40</accession>